<evidence type="ECO:0000256" key="11">
    <source>
        <dbReference type="ARBA" id="ARBA00023136"/>
    </source>
</evidence>
<feature type="repeat" description="Solcar" evidence="12">
    <location>
        <begin position="10"/>
        <end position="98"/>
    </location>
</feature>
<comment type="subcellular location">
    <subcellularLocation>
        <location evidence="1">Membrane</location>
        <topology evidence="1">Multi-pass membrane protein</topology>
    </subcellularLocation>
    <subcellularLocation>
        <location evidence="2">Mitochondrion inner membrane</location>
    </subcellularLocation>
</comment>
<evidence type="ECO:0000256" key="3">
    <source>
        <dbReference type="ARBA" id="ARBA00006375"/>
    </source>
</evidence>
<feature type="transmembrane region" description="Helical" evidence="13">
    <location>
        <begin position="442"/>
        <end position="465"/>
    </location>
</feature>
<evidence type="ECO:0000256" key="9">
    <source>
        <dbReference type="ARBA" id="ARBA00023016"/>
    </source>
</evidence>
<dbReference type="InterPro" id="IPR023395">
    <property type="entry name" value="MCP_dom_sf"/>
</dbReference>
<evidence type="ECO:0000313" key="15">
    <source>
        <dbReference type="Proteomes" id="UP001205105"/>
    </source>
</evidence>
<evidence type="ECO:0000256" key="7">
    <source>
        <dbReference type="ARBA" id="ARBA00022792"/>
    </source>
</evidence>
<keyword evidence="10" id="KW-0496">Mitochondrion</keyword>
<evidence type="ECO:0000313" key="14">
    <source>
        <dbReference type="EMBL" id="KAI7837164.1"/>
    </source>
</evidence>
<dbReference type="Gene3D" id="1.50.40.10">
    <property type="entry name" value="Mitochondrial carrier domain"/>
    <property type="match status" value="1"/>
</dbReference>
<dbReference type="InterPro" id="IPR018108">
    <property type="entry name" value="MCP_transmembrane"/>
</dbReference>
<comment type="caution">
    <text evidence="14">The sequence shown here is derived from an EMBL/GenBank/DDBJ whole genome shotgun (WGS) entry which is preliminary data.</text>
</comment>
<protein>
    <submittedName>
        <fullName evidence="14">Uncharacterized protein</fullName>
    </submittedName>
</protein>
<keyword evidence="15" id="KW-1185">Reference proteome</keyword>
<evidence type="ECO:0000256" key="4">
    <source>
        <dbReference type="ARBA" id="ARBA00022448"/>
    </source>
</evidence>
<feature type="transmembrane region" description="Helical" evidence="13">
    <location>
        <begin position="604"/>
        <end position="629"/>
    </location>
</feature>
<evidence type="ECO:0000256" key="2">
    <source>
        <dbReference type="ARBA" id="ARBA00004273"/>
    </source>
</evidence>
<evidence type="ECO:0000256" key="5">
    <source>
        <dbReference type="ARBA" id="ARBA00022692"/>
    </source>
</evidence>
<proteinExistence type="inferred from homology"/>
<dbReference type="PRINTS" id="PR00784">
    <property type="entry name" value="MTUNCOUPLING"/>
</dbReference>
<dbReference type="EMBL" id="JADXDR010000161">
    <property type="protein sequence ID" value="KAI7837164.1"/>
    <property type="molecule type" value="Genomic_DNA"/>
</dbReference>
<organism evidence="14 15">
    <name type="scientific">Chlorella ohadii</name>
    <dbReference type="NCBI Taxonomy" id="2649997"/>
    <lineage>
        <taxon>Eukaryota</taxon>
        <taxon>Viridiplantae</taxon>
        <taxon>Chlorophyta</taxon>
        <taxon>core chlorophytes</taxon>
        <taxon>Trebouxiophyceae</taxon>
        <taxon>Chlorellales</taxon>
        <taxon>Chlorellaceae</taxon>
        <taxon>Chlorella clade</taxon>
        <taxon>Chlorella</taxon>
    </lineage>
</organism>
<dbReference type="PANTHER" id="PTHR45618">
    <property type="entry name" value="MITOCHONDRIAL DICARBOXYLATE CARRIER-RELATED"/>
    <property type="match status" value="1"/>
</dbReference>
<evidence type="ECO:0000256" key="13">
    <source>
        <dbReference type="SAM" id="Phobius"/>
    </source>
</evidence>
<evidence type="ECO:0000256" key="8">
    <source>
        <dbReference type="ARBA" id="ARBA00022989"/>
    </source>
</evidence>
<keyword evidence="7" id="KW-0999">Mitochondrion inner membrane</keyword>
<sequence length="668" mass="70270">MVGSSSGPALPFHKLFTASAIAACTAEITTLPLDTAKVKLQLQPKSATPKYRGLLGTCLTVAREEGASKLWAGLAPGLQRQVVYGGLRIGLYEPIRNAMVPKGHEGEPGLGIKIAAGLMTGAIGISVASPTDLVKVRMQSAGRLPDGHPRKYPSSLAAYRTIISSEGVGALWTGLGPNIARNAIINAAELASYDQIKESLLKSGMFQDNVYCHITSGLGAGLFAVICGSPVDVVKSRMMGAAPGIYSGVLDCFVKTFKADGPLAFYNGFSSNFARLGSWNTIMFLVLEQAAMKDASDVEEGCGISVSAGSSGSPVGAAGSGAAEAAAGPDAAAPSAAAAEAAAGSGHYWEDDIFKGEEPGKAVRRDLSFAGLPMGRSGPGQQPLLLAGVRGTDHKGQPFHWVARRQRKCVSHYHECGTPPPPIDWLGSLDARRLWRKPGWQVAALFTIGSILFVVSGVAGLVTPIGNPTNPTPGGASAPAGLIGWPNAVAANLFFFPAGLIQLVEAVNMDLPKRRRAWEAGGRRGRRPHRRLLPSVHDLRTVSFWVVVIQLAGMLATASKWLINFGFTFGGAGFTVSSLLGCWEATGSWWRGLAPTRRSDLRSISWQVAFWNLHGSIGFLIGGAATYAYSFSWTQQQWISGYGDLGGAVWFLLAALAALLEQGNPGHP</sequence>
<keyword evidence="6" id="KW-0677">Repeat</keyword>
<keyword evidence="8 13" id="KW-1133">Transmembrane helix</keyword>
<feature type="repeat" description="Solcar" evidence="12">
    <location>
        <begin position="108"/>
        <end position="199"/>
    </location>
</feature>
<dbReference type="Proteomes" id="UP001205105">
    <property type="component" value="Unassembled WGS sequence"/>
</dbReference>
<dbReference type="SUPFAM" id="SSF103506">
    <property type="entry name" value="Mitochondrial carrier"/>
    <property type="match status" value="1"/>
</dbReference>
<evidence type="ECO:0000256" key="6">
    <source>
        <dbReference type="ARBA" id="ARBA00022737"/>
    </source>
</evidence>
<keyword evidence="4" id="KW-0813">Transport</keyword>
<evidence type="ECO:0000256" key="10">
    <source>
        <dbReference type="ARBA" id="ARBA00023128"/>
    </source>
</evidence>
<accession>A0AAD5DMN3</accession>
<dbReference type="AlphaFoldDB" id="A0AAD5DMN3"/>
<keyword evidence="11 12" id="KW-0472">Membrane</keyword>
<keyword evidence="9" id="KW-0346">Stress response</keyword>
<gene>
    <name evidence="14" type="ORF">COHA_008958</name>
</gene>
<dbReference type="FunFam" id="1.50.40.10:FF:000019">
    <property type="entry name" value="Mitochondrial uncoupling protein 1"/>
    <property type="match status" value="1"/>
</dbReference>
<dbReference type="Pfam" id="PF00153">
    <property type="entry name" value="Mito_carr"/>
    <property type="match status" value="3"/>
</dbReference>
<evidence type="ECO:0000256" key="1">
    <source>
        <dbReference type="ARBA" id="ARBA00004141"/>
    </source>
</evidence>
<dbReference type="PROSITE" id="PS50920">
    <property type="entry name" value="SOLCAR"/>
    <property type="match status" value="3"/>
</dbReference>
<dbReference type="InterPro" id="IPR050391">
    <property type="entry name" value="Mito_Metabolite_Transporter"/>
</dbReference>
<dbReference type="InterPro" id="IPR002067">
    <property type="entry name" value="MCP"/>
</dbReference>
<name>A0AAD5DMN3_9CHLO</name>
<evidence type="ECO:0000256" key="12">
    <source>
        <dbReference type="PROSITE-ProRule" id="PRU00282"/>
    </source>
</evidence>
<keyword evidence="5 12" id="KW-0812">Transmembrane</keyword>
<feature type="transmembrane region" description="Helical" evidence="13">
    <location>
        <begin position="485"/>
        <end position="511"/>
    </location>
</feature>
<feature type="transmembrane region" description="Helical" evidence="13">
    <location>
        <begin position="641"/>
        <end position="660"/>
    </location>
</feature>
<comment type="similarity">
    <text evidence="3">Belongs to the mitochondrial carrier (TC 2.A.29) family.</text>
</comment>
<reference evidence="14" key="1">
    <citation type="submission" date="2020-11" db="EMBL/GenBank/DDBJ databases">
        <title>Chlorella ohadii genome sequencing and assembly.</title>
        <authorList>
            <person name="Murik O."/>
            <person name="Treves H."/>
            <person name="Kedem I."/>
            <person name="Shotland Y."/>
            <person name="Kaplan A."/>
        </authorList>
    </citation>
    <scope>NUCLEOTIDE SEQUENCE</scope>
    <source>
        <strain evidence="14">1</strain>
    </source>
</reference>
<dbReference type="GO" id="GO:0005743">
    <property type="term" value="C:mitochondrial inner membrane"/>
    <property type="evidence" value="ECO:0007669"/>
    <property type="project" value="UniProtKB-SubCell"/>
</dbReference>
<dbReference type="GO" id="GO:0022857">
    <property type="term" value="F:transmembrane transporter activity"/>
    <property type="evidence" value="ECO:0007669"/>
    <property type="project" value="UniProtKB-ARBA"/>
</dbReference>
<feature type="repeat" description="Solcar" evidence="12">
    <location>
        <begin position="208"/>
        <end position="293"/>
    </location>
</feature>
<feature type="transmembrane region" description="Helical" evidence="13">
    <location>
        <begin position="561"/>
        <end position="583"/>
    </location>
</feature>